<feature type="transmembrane region" description="Helical" evidence="2">
    <location>
        <begin position="242"/>
        <end position="263"/>
    </location>
</feature>
<feature type="transmembrane region" description="Helical" evidence="2">
    <location>
        <begin position="295"/>
        <end position="312"/>
    </location>
</feature>
<evidence type="ECO:0000256" key="1">
    <source>
        <dbReference type="SAM" id="MobiDB-lite"/>
    </source>
</evidence>
<dbReference type="STRING" id="1157616.A0A1Z5TH66"/>
<reference evidence="4 5" key="1">
    <citation type="submission" date="2017-01" db="EMBL/GenBank/DDBJ databases">
        <title>The recent genome duplication of the halophilic yeast Hortaea werneckii: insights from long-read sequencing.</title>
        <authorList>
            <person name="Sinha S."/>
            <person name="Flibotte S."/>
            <person name="Neira M."/>
            <person name="Lenassi M."/>
            <person name="Gostincar C."/>
            <person name="Stajich J.E."/>
            <person name="Nislow C.E."/>
        </authorList>
    </citation>
    <scope>NUCLEOTIDE SEQUENCE [LARGE SCALE GENOMIC DNA]</scope>
    <source>
        <strain evidence="4 5">EXF-2000</strain>
    </source>
</reference>
<keyword evidence="2" id="KW-1133">Transmembrane helix</keyword>
<evidence type="ECO:0000313" key="4">
    <source>
        <dbReference type="EMBL" id="OTA35372.1"/>
    </source>
</evidence>
<keyword evidence="5" id="KW-1185">Reference proteome</keyword>
<comment type="caution">
    <text evidence="4">The sequence shown here is derived from an EMBL/GenBank/DDBJ whole genome shotgun (WGS) entry which is preliminary data.</text>
</comment>
<evidence type="ECO:0000256" key="2">
    <source>
        <dbReference type="SAM" id="Phobius"/>
    </source>
</evidence>
<keyword evidence="2" id="KW-0472">Membrane</keyword>
<feature type="domain" description="DUF6594" evidence="3">
    <location>
        <begin position="58"/>
        <end position="310"/>
    </location>
</feature>
<feature type="transmembrane region" description="Helical" evidence="2">
    <location>
        <begin position="270"/>
        <end position="289"/>
    </location>
</feature>
<keyword evidence="2" id="KW-0812">Transmembrane</keyword>
<dbReference type="InParanoid" id="A0A1Z5TH66"/>
<protein>
    <recommendedName>
        <fullName evidence="3">DUF6594 domain-containing protein</fullName>
    </recommendedName>
</protein>
<proteinExistence type="predicted"/>
<feature type="compositionally biased region" description="Low complexity" evidence="1">
    <location>
        <begin position="1"/>
        <end position="16"/>
    </location>
</feature>
<dbReference type="EMBL" id="MUNK01000045">
    <property type="protein sequence ID" value="OTA35372.1"/>
    <property type="molecule type" value="Genomic_DNA"/>
</dbReference>
<name>A0A1Z5TH66_HORWE</name>
<evidence type="ECO:0000313" key="5">
    <source>
        <dbReference type="Proteomes" id="UP000194280"/>
    </source>
</evidence>
<sequence length="320" mass="36560">MSAPPATKTPASPLTTNIPTGQCTDRQRPPPVSADLEKAYSELTTEQKEIYNWQYQGYPSLTKWMASSNDFFVLRRFSPLQVRCLLYLQNEIATRNQLIESWDDYAQRQSYGTQKGCCGSLSDDPYPQRLALIQQALPLIQQYNDLVNSFTLLKEKQTASAHQIQNIANWFLWYPSAIDLEEEKHFEGHDGDLFAILPKRRSPLVTLMRRSHWIRRVFSLRPRDDRIDDPSNNYTSGTGVEVFATILTLFVGLGMTFGSIWWLNFVNDNVHRLAIITASATLFTTWAWLVAGNRPFEILAAFAAYMAVLMIYRQLASGSE</sequence>
<dbReference type="InterPro" id="IPR046529">
    <property type="entry name" value="DUF6594"/>
</dbReference>
<feature type="region of interest" description="Disordered" evidence="1">
    <location>
        <begin position="1"/>
        <end position="33"/>
    </location>
</feature>
<dbReference type="OrthoDB" id="5416037at2759"/>
<dbReference type="PANTHER" id="PTHR34502">
    <property type="entry name" value="DUF6594 DOMAIN-CONTAINING PROTEIN-RELATED"/>
    <property type="match status" value="1"/>
</dbReference>
<dbReference type="Pfam" id="PF20237">
    <property type="entry name" value="DUF6594"/>
    <property type="match status" value="1"/>
</dbReference>
<dbReference type="VEuPathDB" id="FungiDB:BTJ68_03239"/>
<organism evidence="4 5">
    <name type="scientific">Hortaea werneckii EXF-2000</name>
    <dbReference type="NCBI Taxonomy" id="1157616"/>
    <lineage>
        <taxon>Eukaryota</taxon>
        <taxon>Fungi</taxon>
        <taxon>Dikarya</taxon>
        <taxon>Ascomycota</taxon>
        <taxon>Pezizomycotina</taxon>
        <taxon>Dothideomycetes</taxon>
        <taxon>Dothideomycetidae</taxon>
        <taxon>Mycosphaerellales</taxon>
        <taxon>Teratosphaeriaceae</taxon>
        <taxon>Hortaea</taxon>
    </lineage>
</organism>
<accession>A0A1Z5TH66</accession>
<dbReference type="AlphaFoldDB" id="A0A1Z5TH66"/>
<dbReference type="Proteomes" id="UP000194280">
    <property type="component" value="Unassembled WGS sequence"/>
</dbReference>
<gene>
    <name evidence="4" type="ORF">BTJ68_03239</name>
</gene>
<dbReference type="PANTHER" id="PTHR34502:SF4">
    <property type="entry name" value="DUF6594 DOMAIN-CONTAINING PROTEIN"/>
    <property type="match status" value="1"/>
</dbReference>
<evidence type="ECO:0000259" key="3">
    <source>
        <dbReference type="Pfam" id="PF20237"/>
    </source>
</evidence>